<keyword evidence="15" id="KW-1185">Reference proteome</keyword>
<keyword evidence="6" id="KW-0067">ATP-binding</keyword>
<dbReference type="PROSITE" id="PS00154">
    <property type="entry name" value="ATPASE_E1_E2"/>
    <property type="match status" value="1"/>
</dbReference>
<dbReference type="SFLD" id="SFLDG00002">
    <property type="entry name" value="C1.7:_P-type_atpase_like"/>
    <property type="match status" value="1"/>
</dbReference>
<evidence type="ECO:0000256" key="1">
    <source>
        <dbReference type="ARBA" id="ARBA00004651"/>
    </source>
</evidence>
<keyword evidence="10 12" id="KW-0472">Membrane</keyword>
<dbReference type="GO" id="GO:0005391">
    <property type="term" value="F:P-type sodium:potassium-exchanging transporter activity"/>
    <property type="evidence" value="ECO:0007669"/>
    <property type="project" value="TreeGrafter"/>
</dbReference>
<dbReference type="SUPFAM" id="SSF81660">
    <property type="entry name" value="Metal cation-transporting ATPase, ATP-binding domain N"/>
    <property type="match status" value="1"/>
</dbReference>
<dbReference type="GO" id="GO:0005524">
    <property type="term" value="F:ATP binding"/>
    <property type="evidence" value="ECO:0007669"/>
    <property type="project" value="UniProtKB-KW"/>
</dbReference>
<dbReference type="InterPro" id="IPR001757">
    <property type="entry name" value="P_typ_ATPase"/>
</dbReference>
<dbReference type="Gene3D" id="2.70.150.10">
    <property type="entry name" value="Calcium-transporting ATPase, cytoplasmic transduction domain A"/>
    <property type="match status" value="1"/>
</dbReference>
<evidence type="ECO:0000256" key="2">
    <source>
        <dbReference type="ARBA" id="ARBA00005675"/>
    </source>
</evidence>
<feature type="transmembrane region" description="Helical" evidence="12">
    <location>
        <begin position="285"/>
        <end position="304"/>
    </location>
</feature>
<keyword evidence="5" id="KW-0547">Nucleotide-binding</keyword>
<evidence type="ECO:0000256" key="8">
    <source>
        <dbReference type="ARBA" id="ARBA00022967"/>
    </source>
</evidence>
<dbReference type="Gene3D" id="3.40.50.1000">
    <property type="entry name" value="HAD superfamily/HAD-like"/>
    <property type="match status" value="1"/>
</dbReference>
<feature type="transmembrane region" description="Helical" evidence="12">
    <location>
        <begin position="101"/>
        <end position="117"/>
    </location>
</feature>
<dbReference type="InterPro" id="IPR023214">
    <property type="entry name" value="HAD_sf"/>
</dbReference>
<feature type="transmembrane region" description="Helical" evidence="12">
    <location>
        <begin position="750"/>
        <end position="769"/>
    </location>
</feature>
<keyword evidence="9 12" id="KW-1133">Transmembrane helix</keyword>
<evidence type="ECO:0000256" key="6">
    <source>
        <dbReference type="ARBA" id="ARBA00022840"/>
    </source>
</evidence>
<dbReference type="RefSeq" id="WP_408607592.1">
    <property type="nucleotide sequence ID" value="NZ_AP017369.1"/>
</dbReference>
<dbReference type="InterPro" id="IPR059000">
    <property type="entry name" value="ATPase_P-type_domA"/>
</dbReference>
<dbReference type="Pfam" id="PF00689">
    <property type="entry name" value="Cation_ATPase_C"/>
    <property type="match status" value="1"/>
</dbReference>
<dbReference type="PANTHER" id="PTHR43294:SF20">
    <property type="entry name" value="P-TYPE ATPASE"/>
    <property type="match status" value="1"/>
</dbReference>
<name>A0A160PTQ8_9CORY</name>
<dbReference type="Pfam" id="PF00122">
    <property type="entry name" value="E1-E2_ATPase"/>
    <property type="match status" value="1"/>
</dbReference>
<dbReference type="GO" id="GO:0005886">
    <property type="term" value="C:plasma membrane"/>
    <property type="evidence" value="ECO:0007669"/>
    <property type="project" value="UniProtKB-SubCell"/>
</dbReference>
<dbReference type="InterPro" id="IPR004014">
    <property type="entry name" value="ATPase_P-typ_cation-transptr_N"/>
</dbReference>
<dbReference type="SFLD" id="SFLDS00003">
    <property type="entry name" value="Haloacid_Dehalogenase"/>
    <property type="match status" value="1"/>
</dbReference>
<dbReference type="CDD" id="cd02080">
    <property type="entry name" value="P-type_ATPase_cation"/>
    <property type="match status" value="1"/>
</dbReference>
<dbReference type="SFLD" id="SFLDF00027">
    <property type="entry name" value="p-type_atpase"/>
    <property type="match status" value="1"/>
</dbReference>
<keyword evidence="3" id="KW-0597">Phosphoprotein</keyword>
<comment type="similarity">
    <text evidence="2">Belongs to the cation transport ATPase (P-type) (TC 3.A.3) family. Type IIA subfamily.</text>
</comment>
<feature type="transmembrane region" description="Helical" evidence="12">
    <location>
        <begin position="790"/>
        <end position="810"/>
    </location>
</feature>
<feature type="domain" description="Cation-transporting P-type ATPase N-terminal" evidence="13">
    <location>
        <begin position="45"/>
        <end position="118"/>
    </location>
</feature>
<dbReference type="KEGG" id="csur:N24_1638"/>
<dbReference type="GO" id="GO:0030007">
    <property type="term" value="P:intracellular potassium ion homeostasis"/>
    <property type="evidence" value="ECO:0007669"/>
    <property type="project" value="TreeGrafter"/>
</dbReference>
<dbReference type="PRINTS" id="PR00119">
    <property type="entry name" value="CATATPASE"/>
</dbReference>
<feature type="transmembrane region" description="Helical" evidence="12">
    <location>
        <begin position="316"/>
        <end position="340"/>
    </location>
</feature>
<feature type="transmembrane region" description="Helical" evidence="12">
    <location>
        <begin position="859"/>
        <end position="879"/>
    </location>
</feature>
<dbReference type="SUPFAM" id="SSF56784">
    <property type="entry name" value="HAD-like"/>
    <property type="match status" value="1"/>
</dbReference>
<dbReference type="InterPro" id="IPR023299">
    <property type="entry name" value="ATPase_P-typ_cyto_dom_N"/>
</dbReference>
<evidence type="ECO:0000256" key="4">
    <source>
        <dbReference type="ARBA" id="ARBA00022692"/>
    </source>
</evidence>
<feature type="transmembrane region" description="Helical" evidence="12">
    <location>
        <begin position="123"/>
        <end position="141"/>
    </location>
</feature>
<dbReference type="AlphaFoldDB" id="A0A160PTQ8"/>
<dbReference type="EMBL" id="AP017369">
    <property type="protein sequence ID" value="BAU95900.1"/>
    <property type="molecule type" value="Genomic_DNA"/>
</dbReference>
<dbReference type="InterPro" id="IPR008250">
    <property type="entry name" value="ATPase_P-typ_transduc_dom_A_sf"/>
</dbReference>
<dbReference type="InterPro" id="IPR006068">
    <property type="entry name" value="ATPase_P-typ_cation-transptr_C"/>
</dbReference>
<dbReference type="SUPFAM" id="SSF81665">
    <property type="entry name" value="Calcium ATPase, transmembrane domain M"/>
    <property type="match status" value="1"/>
</dbReference>
<accession>A0A160PTQ8</accession>
<dbReference type="Gene3D" id="1.20.1110.10">
    <property type="entry name" value="Calcium-transporting ATPase, transmembrane domain"/>
    <property type="match status" value="1"/>
</dbReference>
<dbReference type="InterPro" id="IPR036412">
    <property type="entry name" value="HAD-like_sf"/>
</dbReference>
<evidence type="ECO:0000256" key="10">
    <source>
        <dbReference type="ARBA" id="ARBA00023136"/>
    </source>
</evidence>
<sequence>MTAKSFRRDRCPSDRLEKSVGRAADDLKGLCSVLSPLSAPATSLPSHALPAADVLENLKSQDSGLSSVEASKRLEENGRNELPHTPPDTVWQRLFRQVNDPMIYVLIAAAVLTAFLGHWTDTIVISAVVIINMLVGFIQEGKAADALASIRNMLSPESAALRDGVFQKIDASELVPGDVVKLAAGDKVPADLRMLTATNLHIEESALTGEAEAVVKNTDPVGVDAGIGDRSSMAFSGTLVLTGSGTGVVTATGAGTEIGRITTMLVDVDSVDTPLTRSMRKFSSTLAIVCVFLAILMLVVAGLAHDTSFEELIQSAIGFAVAAIPEGLPAVIAITLALGVQKMAAQNAITRRLNSVETLGSVTTICTDKTGTLTHNEMTVRALATSAHLYDVTGTGYSPIGDVYLHDAEKVSVQDHPDLYAMSLVAANVNDAEIYQEEGSWKLAGEPTDGGIRAFAMKTGADTLPRIAELPFDSAYKYMATLHIIDGENTMLVKGAPDRLLDRSTQKPPDRKYWEELIENLASQGLRVLAAAYKKLPASTQTITPADVDQGELTFLGLYGIMDPPREEVIEAMKVVQSAGIRVRMITGDHAATAQAIAREVGINGHNVVTGTEITAAADDELRGIVDKADLFVRTSPEHKLRIVRALQENGEVASMTGDGVNDAPALKQADVGVAMGIKGTEATKDAADIVLADDNFATIAKAVEMGRTIFDNLRKAVVFMLPTNGAQGLVIFIAMLLGWELPITALQVLWINLITAITLSLALSFEPAEPGIMGRKPRNPKSGLLDASSVFRIVYVSLLLGGATFWAFLGARNAGIDLDTARTIAVTTLGIGQVFYLLNSRYFEVSALRKELFTTNPISWLCITFMLILQLGFVYLPFMQSTFDTAALAPRDWVMPLIFGVVIFAIVEIEKFFRRLKAS</sequence>
<dbReference type="PANTHER" id="PTHR43294">
    <property type="entry name" value="SODIUM/POTASSIUM-TRANSPORTING ATPASE SUBUNIT ALPHA"/>
    <property type="match status" value="1"/>
</dbReference>
<protein>
    <submittedName>
        <fullName evidence="14">Cation-transporting P-type ATPase</fullName>
    </submittedName>
</protein>
<dbReference type="GO" id="GO:0016887">
    <property type="term" value="F:ATP hydrolysis activity"/>
    <property type="evidence" value="ECO:0007669"/>
    <property type="project" value="InterPro"/>
</dbReference>
<feature type="transmembrane region" description="Helical" evidence="12">
    <location>
        <begin position="822"/>
        <end position="839"/>
    </location>
</feature>
<evidence type="ECO:0000256" key="11">
    <source>
        <dbReference type="ARBA" id="ARBA00049360"/>
    </source>
</evidence>
<dbReference type="FunFam" id="2.70.150.10:FF:000160">
    <property type="entry name" value="Sarcoplasmic/endoplasmic reticulum calcium ATPase 1"/>
    <property type="match status" value="1"/>
</dbReference>
<dbReference type="GO" id="GO:0036376">
    <property type="term" value="P:sodium ion export across plasma membrane"/>
    <property type="evidence" value="ECO:0007669"/>
    <property type="project" value="TreeGrafter"/>
</dbReference>
<feature type="transmembrane region" description="Helical" evidence="12">
    <location>
        <begin position="894"/>
        <end position="914"/>
    </location>
</feature>
<keyword evidence="8" id="KW-1278">Translocase</keyword>
<evidence type="ECO:0000256" key="9">
    <source>
        <dbReference type="ARBA" id="ARBA00022989"/>
    </source>
</evidence>
<evidence type="ECO:0000256" key="12">
    <source>
        <dbReference type="SAM" id="Phobius"/>
    </source>
</evidence>
<comment type="subcellular location">
    <subcellularLocation>
        <location evidence="1">Cell membrane</location>
        <topology evidence="1">Multi-pass membrane protein</topology>
    </subcellularLocation>
</comment>
<evidence type="ECO:0000313" key="15">
    <source>
        <dbReference type="Proteomes" id="UP000218244"/>
    </source>
</evidence>
<dbReference type="GO" id="GO:1902600">
    <property type="term" value="P:proton transmembrane transport"/>
    <property type="evidence" value="ECO:0007669"/>
    <property type="project" value="TreeGrafter"/>
</dbReference>
<dbReference type="GO" id="GO:1990573">
    <property type="term" value="P:potassium ion import across plasma membrane"/>
    <property type="evidence" value="ECO:0007669"/>
    <property type="project" value="TreeGrafter"/>
</dbReference>
<dbReference type="SUPFAM" id="SSF81653">
    <property type="entry name" value="Calcium ATPase, transduction domain A"/>
    <property type="match status" value="1"/>
</dbReference>
<evidence type="ECO:0000256" key="5">
    <source>
        <dbReference type="ARBA" id="ARBA00022741"/>
    </source>
</evidence>
<dbReference type="InterPro" id="IPR050510">
    <property type="entry name" value="Cation_transp_ATPase_P-type"/>
</dbReference>
<keyword evidence="7" id="KW-0460">Magnesium</keyword>
<evidence type="ECO:0000256" key="3">
    <source>
        <dbReference type="ARBA" id="ARBA00022553"/>
    </source>
</evidence>
<dbReference type="Gene3D" id="3.40.1110.10">
    <property type="entry name" value="Calcium-transporting ATPase, cytoplasmic domain N"/>
    <property type="match status" value="1"/>
</dbReference>
<dbReference type="Pfam" id="PF13246">
    <property type="entry name" value="Cation_ATPase"/>
    <property type="match status" value="1"/>
</dbReference>
<evidence type="ECO:0000259" key="13">
    <source>
        <dbReference type="SMART" id="SM00831"/>
    </source>
</evidence>
<dbReference type="GO" id="GO:0006883">
    <property type="term" value="P:intracellular sodium ion homeostasis"/>
    <property type="evidence" value="ECO:0007669"/>
    <property type="project" value="TreeGrafter"/>
</dbReference>
<evidence type="ECO:0000256" key="7">
    <source>
        <dbReference type="ARBA" id="ARBA00022842"/>
    </source>
</evidence>
<comment type="catalytic activity">
    <reaction evidence="11">
        <text>ATP + H2O = ADP + phosphate + H(+)</text>
        <dbReference type="Rhea" id="RHEA:13065"/>
        <dbReference type="ChEBI" id="CHEBI:15377"/>
        <dbReference type="ChEBI" id="CHEBI:15378"/>
        <dbReference type="ChEBI" id="CHEBI:30616"/>
        <dbReference type="ChEBI" id="CHEBI:43474"/>
        <dbReference type="ChEBI" id="CHEBI:456216"/>
    </reaction>
</comment>
<feature type="transmembrane region" description="Helical" evidence="12">
    <location>
        <begin position="717"/>
        <end position="738"/>
    </location>
</feature>
<reference evidence="14 15" key="1">
    <citation type="submission" date="2016-02" db="EMBL/GenBank/DDBJ databases">
        <title>Corynebacterium glutamicum N24 whole genome sequencing project.</title>
        <authorList>
            <person name="Matsutani M."/>
            <person name="Nangtapong N."/>
            <person name="Yakushi T."/>
            <person name="Matsushita K."/>
        </authorList>
    </citation>
    <scope>NUCLEOTIDE SEQUENCE [LARGE SCALE GENOMIC DNA]</scope>
    <source>
        <strain evidence="14 15">N24</strain>
    </source>
</reference>
<dbReference type="NCBIfam" id="TIGR01494">
    <property type="entry name" value="ATPase_P-type"/>
    <property type="match status" value="2"/>
</dbReference>
<organism evidence="14 15">
    <name type="scientific">Corynebacterium suranareeae</name>
    <dbReference type="NCBI Taxonomy" id="2506452"/>
    <lineage>
        <taxon>Bacteria</taxon>
        <taxon>Bacillati</taxon>
        <taxon>Actinomycetota</taxon>
        <taxon>Actinomycetes</taxon>
        <taxon>Mycobacteriales</taxon>
        <taxon>Corynebacteriaceae</taxon>
        <taxon>Corynebacterium</taxon>
    </lineage>
</organism>
<dbReference type="SMART" id="SM00831">
    <property type="entry name" value="Cation_ATPase_N"/>
    <property type="match status" value="1"/>
</dbReference>
<dbReference type="InterPro" id="IPR018303">
    <property type="entry name" value="ATPase_P-typ_P_site"/>
</dbReference>
<dbReference type="PRINTS" id="PR00120">
    <property type="entry name" value="HATPASE"/>
</dbReference>
<evidence type="ECO:0000313" key="14">
    <source>
        <dbReference type="EMBL" id="BAU95900.1"/>
    </source>
</evidence>
<dbReference type="InterPro" id="IPR044492">
    <property type="entry name" value="P_typ_ATPase_HD_dom"/>
</dbReference>
<dbReference type="Pfam" id="PF00690">
    <property type="entry name" value="Cation_ATPase_N"/>
    <property type="match status" value="1"/>
</dbReference>
<keyword evidence="4 12" id="KW-0812">Transmembrane</keyword>
<dbReference type="Proteomes" id="UP000218244">
    <property type="component" value="Chromosome"/>
</dbReference>
<gene>
    <name evidence="14" type="ORF">N24_1638</name>
</gene>
<dbReference type="InterPro" id="IPR023298">
    <property type="entry name" value="ATPase_P-typ_TM_dom_sf"/>
</dbReference>
<proteinExistence type="inferred from homology"/>